<dbReference type="PRINTS" id="PR00455">
    <property type="entry name" value="HTHTETR"/>
</dbReference>
<keyword evidence="7" id="KW-1185">Reference proteome</keyword>
<comment type="caution">
    <text evidence="6">The sequence shown here is derived from an EMBL/GenBank/DDBJ whole genome shotgun (WGS) entry which is preliminary data.</text>
</comment>
<dbReference type="Gene3D" id="1.10.357.10">
    <property type="entry name" value="Tetracycline Repressor, domain 2"/>
    <property type="match status" value="1"/>
</dbReference>
<dbReference type="PANTHER" id="PTHR30055">
    <property type="entry name" value="HTH-TYPE TRANSCRIPTIONAL REGULATOR RUTR"/>
    <property type="match status" value="1"/>
</dbReference>
<dbReference type="InterPro" id="IPR050109">
    <property type="entry name" value="HTH-type_TetR-like_transc_reg"/>
</dbReference>
<evidence type="ECO:0000259" key="5">
    <source>
        <dbReference type="PROSITE" id="PS50977"/>
    </source>
</evidence>
<name>A0A927N810_9ACTN</name>
<keyword evidence="1" id="KW-0805">Transcription regulation</keyword>
<reference evidence="6" key="1">
    <citation type="submission" date="2020-10" db="EMBL/GenBank/DDBJ databases">
        <title>Sequencing the genomes of 1000 actinobacteria strains.</title>
        <authorList>
            <person name="Klenk H.-P."/>
        </authorList>
    </citation>
    <scope>NUCLEOTIDE SEQUENCE</scope>
    <source>
        <strain evidence="6">DSM 45354</strain>
    </source>
</reference>
<dbReference type="PANTHER" id="PTHR30055:SF146">
    <property type="entry name" value="HTH-TYPE TRANSCRIPTIONAL DUAL REGULATOR CECR"/>
    <property type="match status" value="1"/>
</dbReference>
<dbReference type="EMBL" id="JADBEM010000001">
    <property type="protein sequence ID" value="MBE1610647.1"/>
    <property type="molecule type" value="Genomic_DNA"/>
</dbReference>
<keyword evidence="3" id="KW-0804">Transcription</keyword>
<organism evidence="6 7">
    <name type="scientific">Actinopolymorpha pittospori</name>
    <dbReference type="NCBI Taxonomy" id="648752"/>
    <lineage>
        <taxon>Bacteria</taxon>
        <taxon>Bacillati</taxon>
        <taxon>Actinomycetota</taxon>
        <taxon>Actinomycetes</taxon>
        <taxon>Propionibacteriales</taxon>
        <taxon>Actinopolymorphaceae</taxon>
        <taxon>Actinopolymorpha</taxon>
    </lineage>
</organism>
<dbReference type="InterPro" id="IPR001647">
    <property type="entry name" value="HTH_TetR"/>
</dbReference>
<evidence type="ECO:0000313" key="6">
    <source>
        <dbReference type="EMBL" id="MBE1610647.1"/>
    </source>
</evidence>
<dbReference type="SUPFAM" id="SSF46689">
    <property type="entry name" value="Homeodomain-like"/>
    <property type="match status" value="1"/>
</dbReference>
<dbReference type="AlphaFoldDB" id="A0A927N810"/>
<evidence type="ECO:0000256" key="1">
    <source>
        <dbReference type="ARBA" id="ARBA00023015"/>
    </source>
</evidence>
<proteinExistence type="predicted"/>
<accession>A0A927N810</accession>
<dbReference type="GO" id="GO:0003700">
    <property type="term" value="F:DNA-binding transcription factor activity"/>
    <property type="evidence" value="ECO:0007669"/>
    <property type="project" value="TreeGrafter"/>
</dbReference>
<feature type="domain" description="HTH tetR-type" evidence="5">
    <location>
        <begin position="9"/>
        <end position="69"/>
    </location>
</feature>
<evidence type="ECO:0000256" key="3">
    <source>
        <dbReference type="ARBA" id="ARBA00023163"/>
    </source>
</evidence>
<keyword evidence="2 4" id="KW-0238">DNA-binding</keyword>
<dbReference type="Proteomes" id="UP000638648">
    <property type="component" value="Unassembled WGS sequence"/>
</dbReference>
<evidence type="ECO:0000256" key="4">
    <source>
        <dbReference type="PROSITE-ProRule" id="PRU00335"/>
    </source>
</evidence>
<dbReference type="RefSeq" id="WP_192753987.1">
    <property type="nucleotide sequence ID" value="NZ_BAABJL010000095.1"/>
</dbReference>
<feature type="DNA-binding region" description="H-T-H motif" evidence="4">
    <location>
        <begin position="32"/>
        <end position="51"/>
    </location>
</feature>
<protein>
    <submittedName>
        <fullName evidence="6">AcrR family transcriptional regulator</fullName>
    </submittedName>
</protein>
<dbReference type="Pfam" id="PF00440">
    <property type="entry name" value="TetR_N"/>
    <property type="match status" value="1"/>
</dbReference>
<dbReference type="PROSITE" id="PS50977">
    <property type="entry name" value="HTH_TETR_2"/>
    <property type="match status" value="1"/>
</dbReference>
<evidence type="ECO:0000256" key="2">
    <source>
        <dbReference type="ARBA" id="ARBA00023125"/>
    </source>
</evidence>
<gene>
    <name evidence="6" type="ORF">HEB94_007495</name>
</gene>
<dbReference type="InterPro" id="IPR009057">
    <property type="entry name" value="Homeodomain-like_sf"/>
</dbReference>
<evidence type="ECO:0000313" key="7">
    <source>
        <dbReference type="Proteomes" id="UP000638648"/>
    </source>
</evidence>
<dbReference type="FunFam" id="1.10.10.60:FF:000141">
    <property type="entry name" value="TetR family transcriptional regulator"/>
    <property type="match status" value="1"/>
</dbReference>
<sequence>MRNPEIDDDPKRAALLAAALGVFNRYGFKKTSMEEVARAAGISRPGLYLQFPNKEELYRVTMRALMERAQQGLEAAFADETRSFEDRVVAGLDALMGPYVGSEVARDLGELLENSEPQLGSMFGDYQEKAKATLSAQIDRLAPASVLTEELNADSVTDVLFSATLTWKQSAATRSEFRDRVRRAVRLLTRTSG</sequence>
<dbReference type="GO" id="GO:0000976">
    <property type="term" value="F:transcription cis-regulatory region binding"/>
    <property type="evidence" value="ECO:0007669"/>
    <property type="project" value="TreeGrafter"/>
</dbReference>
<dbReference type="GO" id="GO:0045892">
    <property type="term" value="P:negative regulation of DNA-templated transcription"/>
    <property type="evidence" value="ECO:0007669"/>
    <property type="project" value="UniProtKB-ARBA"/>
</dbReference>